<organism evidence="2 3">
    <name type="scientific">Lactiplantibacillus pentosus DSM 20314</name>
    <dbReference type="NCBI Taxonomy" id="1423791"/>
    <lineage>
        <taxon>Bacteria</taxon>
        <taxon>Bacillati</taxon>
        <taxon>Bacillota</taxon>
        <taxon>Bacilli</taxon>
        <taxon>Lactobacillales</taxon>
        <taxon>Lactobacillaceae</taxon>
        <taxon>Lactiplantibacillus</taxon>
    </lineage>
</organism>
<keyword evidence="1" id="KW-0812">Transmembrane</keyword>
<accession>A0A837RG11</accession>
<evidence type="ECO:0000313" key="2">
    <source>
        <dbReference type="EMBL" id="KRK26688.1"/>
    </source>
</evidence>
<feature type="transmembrane region" description="Helical" evidence="1">
    <location>
        <begin position="33"/>
        <end position="51"/>
    </location>
</feature>
<protein>
    <submittedName>
        <fullName evidence="2">Uncharacterized protein</fullName>
    </submittedName>
</protein>
<dbReference type="Proteomes" id="UP000051020">
    <property type="component" value="Unassembled WGS sequence"/>
</dbReference>
<evidence type="ECO:0000256" key="1">
    <source>
        <dbReference type="SAM" id="Phobius"/>
    </source>
</evidence>
<dbReference type="EMBL" id="AZCU01000002">
    <property type="protein sequence ID" value="KRK26688.1"/>
    <property type="molecule type" value="Genomic_DNA"/>
</dbReference>
<sequence>MKEKRLKTFISWISFLLLILMVAFAIYLFNNVYFNIVYFIVAMVLMYLTSVDKPLNNYIYRKIHL</sequence>
<name>A0A837RG11_LACPE</name>
<keyword evidence="1" id="KW-1133">Transmembrane helix</keyword>
<dbReference type="AlphaFoldDB" id="A0A837RG11"/>
<evidence type="ECO:0000313" key="3">
    <source>
        <dbReference type="Proteomes" id="UP000051020"/>
    </source>
</evidence>
<gene>
    <name evidence="2" type="ORF">FD24_GL001491</name>
</gene>
<proteinExistence type="predicted"/>
<keyword evidence="1" id="KW-0472">Membrane</keyword>
<feature type="transmembrane region" description="Helical" evidence="1">
    <location>
        <begin position="9"/>
        <end position="27"/>
    </location>
</feature>
<reference evidence="2 3" key="1">
    <citation type="journal article" date="2015" name="Genome Announc.">
        <title>Expanding the biotechnology potential of lactobacilli through comparative genomics of 213 strains and associated genera.</title>
        <authorList>
            <person name="Sun Z."/>
            <person name="Harris H.M."/>
            <person name="McCann A."/>
            <person name="Guo C."/>
            <person name="Argimon S."/>
            <person name="Zhang W."/>
            <person name="Yang X."/>
            <person name="Jeffery I.B."/>
            <person name="Cooney J.C."/>
            <person name="Kagawa T.F."/>
            <person name="Liu W."/>
            <person name="Song Y."/>
            <person name="Salvetti E."/>
            <person name="Wrobel A."/>
            <person name="Rasinkangas P."/>
            <person name="Parkhill J."/>
            <person name="Rea M.C."/>
            <person name="O'Sullivan O."/>
            <person name="Ritari J."/>
            <person name="Douillard F.P."/>
            <person name="Paul Ross R."/>
            <person name="Yang R."/>
            <person name="Briner A.E."/>
            <person name="Felis G.E."/>
            <person name="de Vos W.M."/>
            <person name="Barrangou R."/>
            <person name="Klaenhammer T.R."/>
            <person name="Caufield P.W."/>
            <person name="Cui Y."/>
            <person name="Zhang H."/>
            <person name="O'Toole P.W."/>
        </authorList>
    </citation>
    <scope>NUCLEOTIDE SEQUENCE [LARGE SCALE GENOMIC DNA]</scope>
    <source>
        <strain evidence="2 3">DSM 20314</strain>
    </source>
</reference>
<comment type="caution">
    <text evidence="2">The sequence shown here is derived from an EMBL/GenBank/DDBJ whole genome shotgun (WGS) entry which is preliminary data.</text>
</comment>